<dbReference type="InterPro" id="IPR036291">
    <property type="entry name" value="NAD(P)-bd_dom_sf"/>
</dbReference>
<reference evidence="3" key="1">
    <citation type="journal article" date="2019" name="Int. J. Syst. Evol. Microbiol.">
        <title>The Global Catalogue of Microorganisms (GCM) 10K type strain sequencing project: providing services to taxonomists for standard genome sequencing and annotation.</title>
        <authorList>
            <consortium name="The Broad Institute Genomics Platform"/>
            <consortium name="The Broad Institute Genome Sequencing Center for Infectious Disease"/>
            <person name="Wu L."/>
            <person name="Ma J."/>
        </authorList>
    </citation>
    <scope>NUCLEOTIDE SEQUENCE [LARGE SCALE GENOMIC DNA]</scope>
    <source>
        <strain evidence="3">JCM 4855</strain>
    </source>
</reference>
<organism evidence="2 3">
    <name type="scientific">Streptomyces viridiviolaceus</name>
    <dbReference type="NCBI Taxonomy" id="68282"/>
    <lineage>
        <taxon>Bacteria</taxon>
        <taxon>Bacillati</taxon>
        <taxon>Actinomycetota</taxon>
        <taxon>Actinomycetes</taxon>
        <taxon>Kitasatosporales</taxon>
        <taxon>Streptomycetaceae</taxon>
        <taxon>Streptomyces</taxon>
    </lineage>
</organism>
<dbReference type="RefSeq" id="WP_229880682.1">
    <property type="nucleotide sequence ID" value="NZ_BMWA01000007.1"/>
</dbReference>
<dbReference type="Gene3D" id="3.90.25.10">
    <property type="entry name" value="UDP-galactose 4-epimerase, domain 1"/>
    <property type="match status" value="1"/>
</dbReference>
<dbReference type="PANTHER" id="PTHR43162:SF1">
    <property type="entry name" value="PRESTALK A DIFFERENTIATION PROTEIN A"/>
    <property type="match status" value="1"/>
</dbReference>
<comment type="caution">
    <text evidence="2">The sequence shown here is derived from an EMBL/GenBank/DDBJ whole genome shotgun (WGS) entry which is preliminary data.</text>
</comment>
<dbReference type="EMBL" id="JBHSYM010000001">
    <property type="protein sequence ID" value="MFC7010216.1"/>
    <property type="molecule type" value="Genomic_DNA"/>
</dbReference>
<dbReference type="SUPFAM" id="SSF51735">
    <property type="entry name" value="NAD(P)-binding Rossmann-fold domains"/>
    <property type="match status" value="1"/>
</dbReference>
<evidence type="ECO:0000313" key="3">
    <source>
        <dbReference type="Proteomes" id="UP001596409"/>
    </source>
</evidence>
<name>A0ABW2DUG3_9ACTN</name>
<dbReference type="PANTHER" id="PTHR43162">
    <property type="match status" value="1"/>
</dbReference>
<dbReference type="Proteomes" id="UP001596409">
    <property type="component" value="Unassembled WGS sequence"/>
</dbReference>
<accession>A0ABW2DUG3</accession>
<dbReference type="Gene3D" id="3.40.50.720">
    <property type="entry name" value="NAD(P)-binding Rossmann-like Domain"/>
    <property type="match status" value="1"/>
</dbReference>
<protein>
    <submittedName>
        <fullName evidence="2">NAD(P)H-binding protein</fullName>
    </submittedName>
</protein>
<evidence type="ECO:0000259" key="1">
    <source>
        <dbReference type="Pfam" id="PF13460"/>
    </source>
</evidence>
<dbReference type="InterPro" id="IPR016040">
    <property type="entry name" value="NAD(P)-bd_dom"/>
</dbReference>
<sequence>MSLRIAVAGAGGTVGRRLTAILAADHNVLALTRSPVRAARLGVRGRLVPADFGVRAGLNRALDGADALFVATFDPTDPRHDEHLASAARAAGVAHVVKLSALAVTDPDAQDLVTRWQRECEQLWQASGLTWTFLRARAFMSNCLSWSGAVRSGAPVATLYGDAPNACVDPADLAETAARALTGPGHAGRAYALTGPAAVSAREQVAHLARLLDRPVRHEELTERQALDRWCARHPRALAHALLESARRQAAGAKASVAPDVKLVTGRTPATFDAWARRHLDAFR</sequence>
<keyword evidence="3" id="KW-1185">Reference proteome</keyword>
<gene>
    <name evidence="2" type="ORF">ACFQMH_00485</name>
</gene>
<dbReference type="Pfam" id="PF13460">
    <property type="entry name" value="NAD_binding_10"/>
    <property type="match status" value="1"/>
</dbReference>
<proteinExistence type="predicted"/>
<evidence type="ECO:0000313" key="2">
    <source>
        <dbReference type="EMBL" id="MFC7010216.1"/>
    </source>
</evidence>
<dbReference type="InterPro" id="IPR051604">
    <property type="entry name" value="Ergot_Alk_Oxidoreductase"/>
</dbReference>
<feature type="domain" description="NAD(P)-binding" evidence="1">
    <location>
        <begin position="9"/>
        <end position="182"/>
    </location>
</feature>